<organism evidence="7 8">
    <name type="scientific">Pegethrix bostrychoides GSE-TBD4-15B</name>
    <dbReference type="NCBI Taxonomy" id="2839662"/>
    <lineage>
        <taxon>Bacteria</taxon>
        <taxon>Bacillati</taxon>
        <taxon>Cyanobacteriota</taxon>
        <taxon>Cyanophyceae</taxon>
        <taxon>Oculatellales</taxon>
        <taxon>Oculatellaceae</taxon>
        <taxon>Pegethrix</taxon>
    </lineage>
</organism>
<evidence type="ECO:0000256" key="1">
    <source>
        <dbReference type="ARBA" id="ARBA00022475"/>
    </source>
</evidence>
<evidence type="ECO:0000259" key="6">
    <source>
        <dbReference type="Pfam" id="PF06305"/>
    </source>
</evidence>
<evidence type="ECO:0000313" key="7">
    <source>
        <dbReference type="EMBL" id="MBW4465846.1"/>
    </source>
</evidence>
<dbReference type="Pfam" id="PF06305">
    <property type="entry name" value="LapA_dom"/>
    <property type="match status" value="1"/>
</dbReference>
<reference evidence="7" key="1">
    <citation type="submission" date="2021-05" db="EMBL/GenBank/DDBJ databases">
        <authorList>
            <person name="Pietrasiak N."/>
            <person name="Ward R."/>
            <person name="Stajich J.E."/>
            <person name="Kurbessoian T."/>
        </authorList>
    </citation>
    <scope>NUCLEOTIDE SEQUENCE</scope>
    <source>
        <strain evidence="7">GSE-TBD4-15B</strain>
    </source>
</reference>
<dbReference type="Proteomes" id="UP000707356">
    <property type="component" value="Unassembled WGS sequence"/>
</dbReference>
<protein>
    <submittedName>
        <fullName evidence="7">DUF1049 domain-containing protein</fullName>
    </submittedName>
</protein>
<evidence type="ECO:0000256" key="2">
    <source>
        <dbReference type="ARBA" id="ARBA00022692"/>
    </source>
</evidence>
<keyword evidence="3 5" id="KW-1133">Transmembrane helix</keyword>
<proteinExistence type="predicted"/>
<feature type="domain" description="Lipopolysaccharide assembly protein A" evidence="6">
    <location>
        <begin position="23"/>
        <end position="63"/>
    </location>
</feature>
<keyword evidence="1" id="KW-1003">Cell membrane</keyword>
<keyword evidence="4 5" id="KW-0472">Membrane</keyword>
<dbReference type="AlphaFoldDB" id="A0A951PA70"/>
<evidence type="ECO:0000256" key="5">
    <source>
        <dbReference type="SAM" id="Phobius"/>
    </source>
</evidence>
<name>A0A951PA70_9CYAN</name>
<evidence type="ECO:0000313" key="8">
    <source>
        <dbReference type="Proteomes" id="UP000707356"/>
    </source>
</evidence>
<dbReference type="InterPro" id="IPR010445">
    <property type="entry name" value="LapA_dom"/>
</dbReference>
<feature type="transmembrane region" description="Helical" evidence="5">
    <location>
        <begin position="42"/>
        <end position="64"/>
    </location>
</feature>
<keyword evidence="2 5" id="KW-0812">Transmembrane</keyword>
<dbReference type="EMBL" id="JAHHHV010000064">
    <property type="protein sequence ID" value="MBW4465846.1"/>
    <property type="molecule type" value="Genomic_DNA"/>
</dbReference>
<reference evidence="7" key="2">
    <citation type="journal article" date="2022" name="Microbiol. Resour. Announc.">
        <title>Metagenome Sequencing to Explore Phylogenomics of Terrestrial Cyanobacteria.</title>
        <authorList>
            <person name="Ward R.D."/>
            <person name="Stajich J.E."/>
            <person name="Johansen J.R."/>
            <person name="Huntemann M."/>
            <person name="Clum A."/>
            <person name="Foster B."/>
            <person name="Foster B."/>
            <person name="Roux S."/>
            <person name="Palaniappan K."/>
            <person name="Varghese N."/>
            <person name="Mukherjee S."/>
            <person name="Reddy T.B.K."/>
            <person name="Daum C."/>
            <person name="Copeland A."/>
            <person name="Chen I.A."/>
            <person name="Ivanova N.N."/>
            <person name="Kyrpides N.C."/>
            <person name="Shapiro N."/>
            <person name="Eloe-Fadrosh E.A."/>
            <person name="Pietrasiak N."/>
        </authorList>
    </citation>
    <scope>NUCLEOTIDE SEQUENCE</scope>
    <source>
        <strain evidence="7">GSE-TBD4-15B</strain>
    </source>
</reference>
<accession>A0A951PA70</accession>
<evidence type="ECO:0000256" key="3">
    <source>
        <dbReference type="ARBA" id="ARBA00022989"/>
    </source>
</evidence>
<sequence length="70" mass="7348">MTRFITSLVLAIWISAVALIAIQNATPVVLQFLTVQSVAIPLGLVLAFSASVGMVGAALAIGFWQATRTF</sequence>
<gene>
    <name evidence="7" type="ORF">KME07_10470</name>
</gene>
<evidence type="ECO:0000256" key="4">
    <source>
        <dbReference type="ARBA" id="ARBA00023136"/>
    </source>
</evidence>
<dbReference type="GO" id="GO:0005886">
    <property type="term" value="C:plasma membrane"/>
    <property type="evidence" value="ECO:0007669"/>
    <property type="project" value="InterPro"/>
</dbReference>
<comment type="caution">
    <text evidence="7">The sequence shown here is derived from an EMBL/GenBank/DDBJ whole genome shotgun (WGS) entry which is preliminary data.</text>
</comment>